<dbReference type="PANTHER" id="PTHR45528:SF1">
    <property type="entry name" value="SENSOR HISTIDINE KINASE CPXA"/>
    <property type="match status" value="1"/>
</dbReference>
<reference evidence="15" key="2">
    <citation type="submission" date="2021-04" db="EMBL/GenBank/DDBJ databases">
        <authorList>
            <person name="Gilroy R."/>
        </authorList>
    </citation>
    <scope>NUCLEOTIDE SEQUENCE</scope>
    <source>
        <strain evidence="15">ChiSxjej1B13-11762</strain>
    </source>
</reference>
<dbReference type="CDD" id="cd00082">
    <property type="entry name" value="HisKA"/>
    <property type="match status" value="1"/>
</dbReference>
<evidence type="ECO:0000256" key="7">
    <source>
        <dbReference type="ARBA" id="ARBA00022692"/>
    </source>
</evidence>
<keyword evidence="5" id="KW-0597">Phosphoprotein</keyword>
<evidence type="ECO:0000256" key="4">
    <source>
        <dbReference type="ARBA" id="ARBA00022475"/>
    </source>
</evidence>
<keyword evidence="7" id="KW-0812">Transmembrane</keyword>
<dbReference type="InterPro" id="IPR036097">
    <property type="entry name" value="HisK_dim/P_sf"/>
</dbReference>
<evidence type="ECO:0000256" key="11">
    <source>
        <dbReference type="ARBA" id="ARBA00022989"/>
    </source>
</evidence>
<evidence type="ECO:0000313" key="16">
    <source>
        <dbReference type="Proteomes" id="UP000824263"/>
    </source>
</evidence>
<dbReference type="PROSITE" id="PS50109">
    <property type="entry name" value="HIS_KIN"/>
    <property type="match status" value="1"/>
</dbReference>
<keyword evidence="13" id="KW-0472">Membrane</keyword>
<dbReference type="SMART" id="SM00387">
    <property type="entry name" value="HATPase_c"/>
    <property type="match status" value="1"/>
</dbReference>
<evidence type="ECO:0000256" key="2">
    <source>
        <dbReference type="ARBA" id="ARBA00004651"/>
    </source>
</evidence>
<organism evidence="15 16">
    <name type="scientific">Candidatus Dorea gallistercoris</name>
    <dbReference type="NCBI Taxonomy" id="2838542"/>
    <lineage>
        <taxon>Bacteria</taxon>
        <taxon>Bacillati</taxon>
        <taxon>Bacillota</taxon>
        <taxon>Clostridia</taxon>
        <taxon>Lachnospirales</taxon>
        <taxon>Lachnospiraceae</taxon>
        <taxon>Dorea</taxon>
    </lineage>
</organism>
<evidence type="ECO:0000256" key="12">
    <source>
        <dbReference type="ARBA" id="ARBA00023012"/>
    </source>
</evidence>
<dbReference type="GO" id="GO:0005886">
    <property type="term" value="C:plasma membrane"/>
    <property type="evidence" value="ECO:0007669"/>
    <property type="project" value="UniProtKB-SubCell"/>
</dbReference>
<dbReference type="EMBL" id="DXGF01000117">
    <property type="protein sequence ID" value="HIW83925.1"/>
    <property type="molecule type" value="Genomic_DNA"/>
</dbReference>
<evidence type="ECO:0000256" key="9">
    <source>
        <dbReference type="ARBA" id="ARBA00022777"/>
    </source>
</evidence>
<dbReference type="InterPro" id="IPR003661">
    <property type="entry name" value="HisK_dim/P_dom"/>
</dbReference>
<dbReference type="InterPro" id="IPR003594">
    <property type="entry name" value="HATPase_dom"/>
</dbReference>
<dbReference type="SUPFAM" id="SSF55874">
    <property type="entry name" value="ATPase domain of HSP90 chaperone/DNA topoisomerase II/histidine kinase"/>
    <property type="match status" value="1"/>
</dbReference>
<sequence length="305" mass="33947">MGICLGFLCLGLLLISAALGIKIAGMRHAADEIKEQFQACCREDTNRLIAISSRDSRMRTLAAEMNRQLAQFHRQRHRYQQGDLELKEAVSNISHDLRTPLTGIFGYARLMEEEELTEDGRRYLALIQNRAKAMKKLSEELFQYSVVLSVEEQEEENINVGEALEESLAAAYVLFQERGITPKIQIPGEKVERLADREALLRIFGNIISNGVKYSDGGFSVVMEPGGRITFSNPAARLNALSTARLFERFYTVETGSGGTGLGLSIAKTLTERMGGWIWAEYEDGWLSVSVEFSPSACGPSVGRR</sequence>
<evidence type="ECO:0000313" key="15">
    <source>
        <dbReference type="EMBL" id="HIW83925.1"/>
    </source>
</evidence>
<dbReference type="AlphaFoldDB" id="A0A9D1UEV7"/>
<dbReference type="GO" id="GO:0005524">
    <property type="term" value="F:ATP binding"/>
    <property type="evidence" value="ECO:0007669"/>
    <property type="project" value="UniProtKB-KW"/>
</dbReference>
<dbReference type="SMART" id="SM00388">
    <property type="entry name" value="HisKA"/>
    <property type="match status" value="1"/>
</dbReference>
<evidence type="ECO:0000256" key="1">
    <source>
        <dbReference type="ARBA" id="ARBA00000085"/>
    </source>
</evidence>
<dbReference type="EC" id="2.7.13.3" evidence="3"/>
<proteinExistence type="predicted"/>
<keyword evidence="4" id="KW-1003">Cell membrane</keyword>
<evidence type="ECO:0000256" key="5">
    <source>
        <dbReference type="ARBA" id="ARBA00022553"/>
    </source>
</evidence>
<keyword evidence="12" id="KW-0902">Two-component regulatory system</keyword>
<evidence type="ECO:0000256" key="8">
    <source>
        <dbReference type="ARBA" id="ARBA00022741"/>
    </source>
</evidence>
<dbReference type="InterPro" id="IPR036890">
    <property type="entry name" value="HATPase_C_sf"/>
</dbReference>
<reference evidence="15" key="1">
    <citation type="journal article" date="2021" name="PeerJ">
        <title>Extensive microbial diversity within the chicken gut microbiome revealed by metagenomics and culture.</title>
        <authorList>
            <person name="Gilroy R."/>
            <person name="Ravi A."/>
            <person name="Getino M."/>
            <person name="Pursley I."/>
            <person name="Horton D.L."/>
            <person name="Alikhan N.F."/>
            <person name="Baker D."/>
            <person name="Gharbi K."/>
            <person name="Hall N."/>
            <person name="Watson M."/>
            <person name="Adriaenssens E.M."/>
            <person name="Foster-Nyarko E."/>
            <person name="Jarju S."/>
            <person name="Secka A."/>
            <person name="Antonio M."/>
            <person name="Oren A."/>
            <person name="Chaudhuri R.R."/>
            <person name="La Ragione R."/>
            <person name="Hildebrand F."/>
            <person name="Pallen M.J."/>
        </authorList>
    </citation>
    <scope>NUCLEOTIDE SEQUENCE</scope>
    <source>
        <strain evidence="15">ChiSxjej1B13-11762</strain>
    </source>
</reference>
<dbReference type="PRINTS" id="PR00344">
    <property type="entry name" value="BCTRLSENSOR"/>
</dbReference>
<dbReference type="InterPro" id="IPR004358">
    <property type="entry name" value="Sig_transdc_His_kin-like_C"/>
</dbReference>
<gene>
    <name evidence="15" type="ORF">H9873_06360</name>
</gene>
<dbReference type="Proteomes" id="UP000824263">
    <property type="component" value="Unassembled WGS sequence"/>
</dbReference>
<dbReference type="Pfam" id="PF02518">
    <property type="entry name" value="HATPase_c"/>
    <property type="match status" value="1"/>
</dbReference>
<evidence type="ECO:0000256" key="6">
    <source>
        <dbReference type="ARBA" id="ARBA00022679"/>
    </source>
</evidence>
<keyword evidence="10" id="KW-0067">ATP-binding</keyword>
<name>A0A9D1UEV7_9FIRM</name>
<dbReference type="PANTHER" id="PTHR45528">
    <property type="entry name" value="SENSOR HISTIDINE KINASE CPXA"/>
    <property type="match status" value="1"/>
</dbReference>
<dbReference type="GO" id="GO:0000155">
    <property type="term" value="F:phosphorelay sensor kinase activity"/>
    <property type="evidence" value="ECO:0007669"/>
    <property type="project" value="InterPro"/>
</dbReference>
<dbReference type="Pfam" id="PF00512">
    <property type="entry name" value="HisKA"/>
    <property type="match status" value="1"/>
</dbReference>
<dbReference type="Gene3D" id="1.10.287.130">
    <property type="match status" value="1"/>
</dbReference>
<dbReference type="Gene3D" id="3.30.565.10">
    <property type="entry name" value="Histidine kinase-like ATPase, C-terminal domain"/>
    <property type="match status" value="1"/>
</dbReference>
<dbReference type="InterPro" id="IPR005467">
    <property type="entry name" value="His_kinase_dom"/>
</dbReference>
<accession>A0A9D1UEV7</accession>
<keyword evidence="9 15" id="KW-0418">Kinase</keyword>
<evidence type="ECO:0000256" key="3">
    <source>
        <dbReference type="ARBA" id="ARBA00012438"/>
    </source>
</evidence>
<comment type="caution">
    <text evidence="15">The sequence shown here is derived from an EMBL/GenBank/DDBJ whole genome shotgun (WGS) entry which is preliminary data.</text>
</comment>
<dbReference type="InterPro" id="IPR050398">
    <property type="entry name" value="HssS/ArlS-like"/>
</dbReference>
<evidence type="ECO:0000256" key="13">
    <source>
        <dbReference type="ARBA" id="ARBA00023136"/>
    </source>
</evidence>
<feature type="domain" description="Histidine kinase" evidence="14">
    <location>
        <begin position="92"/>
        <end position="297"/>
    </location>
</feature>
<evidence type="ECO:0000259" key="14">
    <source>
        <dbReference type="PROSITE" id="PS50109"/>
    </source>
</evidence>
<keyword evidence="11" id="KW-1133">Transmembrane helix</keyword>
<comment type="catalytic activity">
    <reaction evidence="1">
        <text>ATP + protein L-histidine = ADP + protein N-phospho-L-histidine.</text>
        <dbReference type="EC" id="2.7.13.3"/>
    </reaction>
</comment>
<keyword evidence="6" id="KW-0808">Transferase</keyword>
<evidence type="ECO:0000256" key="10">
    <source>
        <dbReference type="ARBA" id="ARBA00022840"/>
    </source>
</evidence>
<protein>
    <recommendedName>
        <fullName evidence="3">histidine kinase</fullName>
        <ecNumber evidence="3">2.7.13.3</ecNumber>
    </recommendedName>
</protein>
<keyword evidence="8" id="KW-0547">Nucleotide-binding</keyword>
<comment type="subcellular location">
    <subcellularLocation>
        <location evidence="2">Cell membrane</location>
        <topology evidence="2">Multi-pass membrane protein</topology>
    </subcellularLocation>
</comment>
<dbReference type="SUPFAM" id="SSF47384">
    <property type="entry name" value="Homodimeric domain of signal transducing histidine kinase"/>
    <property type="match status" value="1"/>
</dbReference>